<proteinExistence type="predicted"/>
<dbReference type="AlphaFoldDB" id="A3IIW9"/>
<comment type="caution">
    <text evidence="1">The sequence shown here is derived from an EMBL/GenBank/DDBJ whole genome shotgun (WGS) entry which is preliminary data.</text>
</comment>
<keyword evidence="2" id="KW-1185">Reference proteome</keyword>
<evidence type="ECO:0000313" key="1">
    <source>
        <dbReference type="EMBL" id="EAZ93751.1"/>
    </source>
</evidence>
<name>A3IIW9_9CHRO</name>
<protein>
    <submittedName>
        <fullName evidence="1">Uncharacterized protein</fullName>
    </submittedName>
</protein>
<sequence>MAIFESLLSFLKDFFDKSTGTQRFLNYSKMDDFS</sequence>
<dbReference type="EMBL" id="AAXW01000002">
    <property type="protein sequence ID" value="EAZ93751.1"/>
    <property type="molecule type" value="Genomic_DNA"/>
</dbReference>
<evidence type="ECO:0000313" key="2">
    <source>
        <dbReference type="Proteomes" id="UP000003781"/>
    </source>
</evidence>
<reference evidence="1 2" key="1">
    <citation type="submission" date="2007-03" db="EMBL/GenBank/DDBJ databases">
        <authorList>
            <person name="Stal L."/>
            <person name="Ferriera S."/>
            <person name="Johnson J."/>
            <person name="Kravitz S."/>
            <person name="Beeson K."/>
            <person name="Sutton G."/>
            <person name="Rogers Y.-H."/>
            <person name="Friedman R."/>
            <person name="Frazier M."/>
            <person name="Venter J.C."/>
        </authorList>
    </citation>
    <scope>NUCLEOTIDE SEQUENCE [LARGE SCALE GENOMIC DNA]</scope>
    <source>
        <strain evidence="1 2">CCY0110</strain>
    </source>
</reference>
<dbReference type="Proteomes" id="UP000003781">
    <property type="component" value="Unassembled WGS sequence"/>
</dbReference>
<gene>
    <name evidence="1" type="ORF">CY0110_18187</name>
</gene>
<accession>A3IIW9</accession>
<organism evidence="1 2">
    <name type="scientific">Crocosphaera chwakensis CCY0110</name>
    <dbReference type="NCBI Taxonomy" id="391612"/>
    <lineage>
        <taxon>Bacteria</taxon>
        <taxon>Bacillati</taxon>
        <taxon>Cyanobacteriota</taxon>
        <taxon>Cyanophyceae</taxon>
        <taxon>Oscillatoriophycideae</taxon>
        <taxon>Chroococcales</taxon>
        <taxon>Aphanothecaceae</taxon>
        <taxon>Crocosphaera</taxon>
        <taxon>Crocosphaera chwakensis</taxon>
    </lineage>
</organism>